<name>U5T1M0_9GAMM</name>
<proteinExistence type="predicted"/>
<protein>
    <submittedName>
        <fullName evidence="2">Uncharacterized protein</fullName>
    </submittedName>
</protein>
<dbReference type="RefSeq" id="WP_023365581.1">
    <property type="nucleotide sequence ID" value="NC_022664.1"/>
</dbReference>
<dbReference type="EMBL" id="CP005990">
    <property type="protein sequence ID" value="AGY91444.1"/>
    <property type="molecule type" value="Genomic_DNA"/>
</dbReference>
<organism evidence="2 3">
    <name type="scientific">Spiribacter curvatus</name>
    <dbReference type="NCBI Taxonomy" id="1335757"/>
    <lineage>
        <taxon>Bacteria</taxon>
        <taxon>Pseudomonadati</taxon>
        <taxon>Pseudomonadota</taxon>
        <taxon>Gammaproteobacteria</taxon>
        <taxon>Chromatiales</taxon>
        <taxon>Ectothiorhodospiraceae</taxon>
        <taxon>Spiribacter</taxon>
    </lineage>
</organism>
<evidence type="ECO:0000313" key="2">
    <source>
        <dbReference type="EMBL" id="AGY91444.1"/>
    </source>
</evidence>
<keyword evidence="3" id="KW-1185">Reference proteome</keyword>
<dbReference type="HOGENOM" id="CLU_1626038_0_0_6"/>
<dbReference type="STRING" id="1335757.SPICUR_02145"/>
<evidence type="ECO:0000313" key="3">
    <source>
        <dbReference type="Proteomes" id="UP000017640"/>
    </source>
</evidence>
<feature type="region of interest" description="Disordered" evidence="1">
    <location>
        <begin position="1"/>
        <end position="43"/>
    </location>
</feature>
<feature type="compositionally biased region" description="Basic and acidic residues" evidence="1">
    <location>
        <begin position="32"/>
        <end position="42"/>
    </location>
</feature>
<dbReference type="Proteomes" id="UP000017640">
    <property type="component" value="Chromosome"/>
</dbReference>
<gene>
    <name evidence="2" type="ORF">SPICUR_02145</name>
</gene>
<accession>U5T1M0</accession>
<dbReference type="KEGG" id="spiu:SPICUR_02145"/>
<sequence length="163" mass="18009">MARREDNITGHPRWQPDGPIRSLDTLEPDATGPRERLRREASSARQVDADLAAAGLSPMDRVDALQLPWLEALFHQPQHSASVLDARALAVKVDEDAMAAAQGLPASALTSEVALMEAVYQQLTVARRLCRITARPGLVRAQLKRRWTTLTGLLAVWEDTLRD</sequence>
<reference evidence="2 3" key="1">
    <citation type="journal article" date="2013" name="BMC Genomics">
        <title>Genomes of "Spiribacter", a streamlined, successful halophilic bacterium.</title>
        <authorList>
            <person name="Lopez-Perez M."/>
            <person name="Ghai R."/>
            <person name="Leon M.J."/>
            <person name="Rodriguez-Olmos A."/>
            <person name="Copa-Patino J.L."/>
            <person name="Soliveri J."/>
            <person name="Sanchez-Porro C."/>
            <person name="Ventosa A."/>
            <person name="Rodriguez-Valera F."/>
        </authorList>
    </citation>
    <scope>NUCLEOTIDE SEQUENCE [LARGE SCALE GENOMIC DNA]</scope>
    <source>
        <strain evidence="2 3">UAH-SP71</strain>
    </source>
</reference>
<evidence type="ECO:0000256" key="1">
    <source>
        <dbReference type="SAM" id="MobiDB-lite"/>
    </source>
</evidence>
<dbReference type="AlphaFoldDB" id="U5T1M0"/>